<dbReference type="PANTHER" id="PTHR35896:SF3">
    <property type="entry name" value="MAJOR FACILITATOR SUPERFAMILY TRANSPORTER"/>
    <property type="match status" value="1"/>
</dbReference>
<comment type="caution">
    <text evidence="2">The sequence shown here is derived from an EMBL/GenBank/DDBJ whole genome shotgun (WGS) entry which is preliminary data.</text>
</comment>
<dbReference type="PANTHER" id="PTHR35896">
    <property type="entry name" value="IG-LIKE DOMAIN-CONTAINING PROTEIN"/>
    <property type="match status" value="1"/>
</dbReference>
<feature type="region of interest" description="Disordered" evidence="1">
    <location>
        <begin position="1"/>
        <end position="31"/>
    </location>
</feature>
<dbReference type="Proteomes" id="UP001305779">
    <property type="component" value="Unassembled WGS sequence"/>
</dbReference>
<accession>A0ABR0F6D1</accession>
<organism evidence="2 3">
    <name type="scientific">Zasmidium cellare</name>
    <name type="common">Wine cellar mold</name>
    <name type="synonym">Racodium cellare</name>
    <dbReference type="NCBI Taxonomy" id="395010"/>
    <lineage>
        <taxon>Eukaryota</taxon>
        <taxon>Fungi</taxon>
        <taxon>Dikarya</taxon>
        <taxon>Ascomycota</taxon>
        <taxon>Pezizomycotina</taxon>
        <taxon>Dothideomycetes</taxon>
        <taxon>Dothideomycetidae</taxon>
        <taxon>Mycosphaerellales</taxon>
        <taxon>Mycosphaerellaceae</taxon>
        <taxon>Zasmidium</taxon>
    </lineage>
</organism>
<evidence type="ECO:0000256" key="1">
    <source>
        <dbReference type="SAM" id="MobiDB-lite"/>
    </source>
</evidence>
<proteinExistence type="predicted"/>
<gene>
    <name evidence="2" type="ORF">PRZ48_002247</name>
</gene>
<feature type="compositionally biased region" description="Acidic residues" evidence="1">
    <location>
        <begin position="16"/>
        <end position="25"/>
    </location>
</feature>
<reference evidence="2 3" key="1">
    <citation type="journal article" date="2023" name="G3 (Bethesda)">
        <title>A chromosome-level genome assembly of Zasmidium syzygii isolated from banana leaves.</title>
        <authorList>
            <person name="van Westerhoven A.C."/>
            <person name="Mehrabi R."/>
            <person name="Talebi R."/>
            <person name="Steentjes M.B.F."/>
            <person name="Corcolon B."/>
            <person name="Chong P.A."/>
            <person name="Kema G.H.J."/>
            <person name="Seidl M.F."/>
        </authorList>
    </citation>
    <scope>NUCLEOTIDE SEQUENCE [LARGE SCALE GENOMIC DNA]</scope>
    <source>
        <strain evidence="2 3">P124</strain>
    </source>
</reference>
<dbReference type="InterPro" id="IPR053008">
    <property type="entry name" value="Phomopsin_biosynth_assoc"/>
</dbReference>
<sequence length="192" mass="21487">MFGKKFRFSRIPSTDNGDDGEDLESEDKNYQHEHGTSDRRWITWPRSLAVISLVVISSFAIISTATRSPNPTWTSCGNNPATARSRGCSFDLLSFAWQTPECFDGDLMAEFASWDGDWNFYSDDEYSTVVGQDIALRGERSHPGLGVFLQSRVLALSPGQLEEVLQCFLTDLDGGQIKQFAAKHPIWILKNA</sequence>
<evidence type="ECO:0000313" key="3">
    <source>
        <dbReference type="Proteomes" id="UP001305779"/>
    </source>
</evidence>
<dbReference type="EMBL" id="JAXOVC010000001">
    <property type="protein sequence ID" value="KAK4508508.1"/>
    <property type="molecule type" value="Genomic_DNA"/>
</dbReference>
<protein>
    <submittedName>
        <fullName evidence="2">Uncharacterized protein</fullName>
    </submittedName>
</protein>
<name>A0ABR0F6D1_ZASCE</name>
<keyword evidence="3" id="KW-1185">Reference proteome</keyword>
<evidence type="ECO:0000313" key="2">
    <source>
        <dbReference type="EMBL" id="KAK4508508.1"/>
    </source>
</evidence>